<dbReference type="OrthoDB" id="1751621at2759"/>
<sequence>MFFEKLERSWNLTPIPPYGFTGNALPWICWAIWTSRNQRIFENRSQSPEETALKAIQALKEWEIAQPPSLKIPKSLTTDQQHDPMVLDPSEIFCNTDASWSHTSKETGLAWIFTNGSATEIFRGSIKQSAVSSPCMGEALAIREALLQAATNHYSIICIRTDSQVLAQAITSRQKTTELYGILSDIDELAFSSSSPFINCRFTYISRANNGPADGLAKACLVAQPVVNPNQNSV</sequence>
<protein>
    <recommendedName>
        <fullName evidence="1">RNase H type-1 domain-containing protein</fullName>
    </recommendedName>
</protein>
<dbReference type="GO" id="GO:0004523">
    <property type="term" value="F:RNA-DNA hybrid ribonuclease activity"/>
    <property type="evidence" value="ECO:0007669"/>
    <property type="project" value="InterPro"/>
</dbReference>
<evidence type="ECO:0000259" key="1">
    <source>
        <dbReference type="Pfam" id="PF13456"/>
    </source>
</evidence>
<proteinExistence type="predicted"/>
<accession>A0A8X7UXF8</accession>
<dbReference type="GO" id="GO:0003676">
    <property type="term" value="F:nucleic acid binding"/>
    <property type="evidence" value="ECO:0007669"/>
    <property type="project" value="InterPro"/>
</dbReference>
<evidence type="ECO:0000313" key="3">
    <source>
        <dbReference type="Proteomes" id="UP000886595"/>
    </source>
</evidence>
<feature type="domain" description="RNase H type-1" evidence="1">
    <location>
        <begin position="95"/>
        <end position="220"/>
    </location>
</feature>
<evidence type="ECO:0000313" key="2">
    <source>
        <dbReference type="EMBL" id="KAG2294344.1"/>
    </source>
</evidence>
<reference evidence="2 3" key="1">
    <citation type="submission" date="2020-02" db="EMBL/GenBank/DDBJ databases">
        <authorList>
            <person name="Ma Q."/>
            <person name="Huang Y."/>
            <person name="Song X."/>
            <person name="Pei D."/>
        </authorList>
    </citation>
    <scope>NUCLEOTIDE SEQUENCE [LARGE SCALE GENOMIC DNA]</scope>
    <source>
        <strain evidence="2">Sxm20200214</strain>
        <tissue evidence="2">Leaf</tissue>
    </source>
</reference>
<dbReference type="InterPro" id="IPR036397">
    <property type="entry name" value="RNaseH_sf"/>
</dbReference>
<dbReference type="Proteomes" id="UP000886595">
    <property type="component" value="Unassembled WGS sequence"/>
</dbReference>
<organism evidence="2 3">
    <name type="scientific">Brassica carinata</name>
    <name type="common">Ethiopian mustard</name>
    <name type="synonym">Abyssinian cabbage</name>
    <dbReference type="NCBI Taxonomy" id="52824"/>
    <lineage>
        <taxon>Eukaryota</taxon>
        <taxon>Viridiplantae</taxon>
        <taxon>Streptophyta</taxon>
        <taxon>Embryophyta</taxon>
        <taxon>Tracheophyta</taxon>
        <taxon>Spermatophyta</taxon>
        <taxon>Magnoliopsida</taxon>
        <taxon>eudicotyledons</taxon>
        <taxon>Gunneridae</taxon>
        <taxon>Pentapetalae</taxon>
        <taxon>rosids</taxon>
        <taxon>malvids</taxon>
        <taxon>Brassicales</taxon>
        <taxon>Brassicaceae</taxon>
        <taxon>Brassiceae</taxon>
        <taxon>Brassica</taxon>
    </lineage>
</organism>
<comment type="caution">
    <text evidence="2">The sequence shown here is derived from an EMBL/GenBank/DDBJ whole genome shotgun (WGS) entry which is preliminary data.</text>
</comment>
<name>A0A8X7UXF8_BRACI</name>
<dbReference type="EMBL" id="JAAMPC010000009">
    <property type="protein sequence ID" value="KAG2294344.1"/>
    <property type="molecule type" value="Genomic_DNA"/>
</dbReference>
<dbReference type="AlphaFoldDB" id="A0A8X7UXF8"/>
<gene>
    <name evidence="2" type="ORF">Bca52824_041013</name>
</gene>
<dbReference type="SUPFAM" id="SSF53098">
    <property type="entry name" value="Ribonuclease H-like"/>
    <property type="match status" value="1"/>
</dbReference>
<keyword evidence="3" id="KW-1185">Reference proteome</keyword>
<dbReference type="InterPro" id="IPR044730">
    <property type="entry name" value="RNase_H-like_dom_plant"/>
</dbReference>
<dbReference type="InterPro" id="IPR012337">
    <property type="entry name" value="RNaseH-like_sf"/>
</dbReference>
<dbReference type="Pfam" id="PF13456">
    <property type="entry name" value="RVT_3"/>
    <property type="match status" value="1"/>
</dbReference>
<dbReference type="Gene3D" id="3.30.420.10">
    <property type="entry name" value="Ribonuclease H-like superfamily/Ribonuclease H"/>
    <property type="match status" value="1"/>
</dbReference>
<dbReference type="InterPro" id="IPR002156">
    <property type="entry name" value="RNaseH_domain"/>
</dbReference>
<dbReference type="CDD" id="cd06222">
    <property type="entry name" value="RNase_H_like"/>
    <property type="match status" value="1"/>
</dbReference>
<dbReference type="InterPro" id="IPR052929">
    <property type="entry name" value="RNase_H-like_EbsB-rel"/>
</dbReference>
<dbReference type="PANTHER" id="PTHR47074">
    <property type="entry name" value="BNAC02G40300D PROTEIN"/>
    <property type="match status" value="1"/>
</dbReference>
<dbReference type="PANTHER" id="PTHR47074:SF49">
    <property type="entry name" value="POLYNUCLEOTIDYL TRANSFERASE, RIBONUCLEASE H-LIKE SUPERFAMILY PROTEIN"/>
    <property type="match status" value="1"/>
</dbReference>